<reference evidence="2 3" key="1">
    <citation type="submission" date="2022-02" db="EMBL/GenBank/DDBJ databases">
        <title>The car tank lid bacteriome: a reservoir of bacteria with potential in bioremediation of fuel.</title>
        <authorList>
            <person name="Vidal-Verdu A."/>
            <person name="Gomez-Martinez D."/>
            <person name="Latorre-Perez A."/>
            <person name="Pereto J."/>
            <person name="Porcar M."/>
        </authorList>
    </citation>
    <scope>NUCLEOTIDE SEQUENCE [LARGE SCALE GENOMIC DNA]</scope>
    <source>
        <strain evidence="2 3">4D.3</strain>
    </source>
</reference>
<comment type="caution">
    <text evidence="2">The sequence shown here is derived from an EMBL/GenBank/DDBJ whole genome shotgun (WGS) entry which is preliminary data.</text>
</comment>
<feature type="transmembrane region" description="Helical" evidence="1">
    <location>
        <begin position="145"/>
        <end position="171"/>
    </location>
</feature>
<sequence>MHAGAHEAWAVFAQALSFTARHYPVVLALGVLASAQRFLSVGGDDRFAWAGGLPGELFTAAVRLLFLAWVVRALFAGSDLPWSQVGPRLTRFVDGHTAMLVASGALLVLLTVVAKVIPDAIAGAIDDGSRATFLAWELAIKNVTVIPFVMVWMTTVARVALLGGAGSLTLATAAGRQM</sequence>
<accession>A0ABT0J7A2</accession>
<feature type="transmembrane region" description="Helical" evidence="1">
    <location>
        <begin position="98"/>
        <end position="125"/>
    </location>
</feature>
<evidence type="ECO:0000313" key="2">
    <source>
        <dbReference type="EMBL" id="MCK9795294.1"/>
    </source>
</evidence>
<dbReference type="EMBL" id="JALQCY010000005">
    <property type="protein sequence ID" value="MCK9795294.1"/>
    <property type="molecule type" value="Genomic_DNA"/>
</dbReference>
<proteinExistence type="predicted"/>
<keyword evidence="1" id="KW-0812">Transmembrane</keyword>
<keyword evidence="3" id="KW-1185">Reference proteome</keyword>
<dbReference type="Proteomes" id="UP001651050">
    <property type="component" value="Unassembled WGS sequence"/>
</dbReference>
<feature type="transmembrane region" description="Helical" evidence="1">
    <location>
        <begin position="57"/>
        <end position="77"/>
    </location>
</feature>
<evidence type="ECO:0000313" key="3">
    <source>
        <dbReference type="Proteomes" id="UP001651050"/>
    </source>
</evidence>
<name>A0ABT0J7A2_9MICO</name>
<dbReference type="RefSeq" id="WP_416345145.1">
    <property type="nucleotide sequence ID" value="NZ_JALQCY010000005.1"/>
</dbReference>
<keyword evidence="1" id="KW-0472">Membrane</keyword>
<keyword evidence="1" id="KW-1133">Transmembrane helix</keyword>
<protein>
    <submittedName>
        <fullName evidence="2">Uncharacterized protein</fullName>
    </submittedName>
</protein>
<gene>
    <name evidence="2" type="ORF">M1843_16200</name>
</gene>
<evidence type="ECO:0000256" key="1">
    <source>
        <dbReference type="SAM" id="Phobius"/>
    </source>
</evidence>
<organism evidence="2 3">
    <name type="scientific">Isoptericola peretonis</name>
    <dbReference type="NCBI Taxonomy" id="2918523"/>
    <lineage>
        <taxon>Bacteria</taxon>
        <taxon>Bacillati</taxon>
        <taxon>Actinomycetota</taxon>
        <taxon>Actinomycetes</taxon>
        <taxon>Micrococcales</taxon>
        <taxon>Promicromonosporaceae</taxon>
        <taxon>Isoptericola</taxon>
    </lineage>
</organism>